<name>A0A5B8XVT2_9DELT</name>
<feature type="signal peptide" evidence="6">
    <location>
        <begin position="1"/>
        <end position="26"/>
    </location>
</feature>
<keyword evidence="2 6" id="KW-0732">Signal</keyword>
<dbReference type="RefSeq" id="WP_146962757.1">
    <property type="nucleotide sequence ID" value="NZ_CP042467.1"/>
</dbReference>
<evidence type="ECO:0000259" key="8">
    <source>
        <dbReference type="Pfam" id="PF13629"/>
    </source>
</evidence>
<dbReference type="PANTHER" id="PTHR30332">
    <property type="entry name" value="PROBABLE GENERAL SECRETION PATHWAY PROTEIN D"/>
    <property type="match status" value="1"/>
</dbReference>
<keyword evidence="10" id="KW-1185">Reference proteome</keyword>
<evidence type="ECO:0000256" key="1">
    <source>
        <dbReference type="ARBA" id="ARBA00004370"/>
    </source>
</evidence>
<evidence type="ECO:0000256" key="2">
    <source>
        <dbReference type="ARBA" id="ARBA00022729"/>
    </source>
</evidence>
<keyword evidence="3" id="KW-0472">Membrane</keyword>
<feature type="chain" id="PRO_5022802764" evidence="6">
    <location>
        <begin position="27"/>
        <end position="475"/>
    </location>
</feature>
<feature type="domain" description="Type II/III secretion system secretin-like" evidence="7">
    <location>
        <begin position="262"/>
        <end position="416"/>
    </location>
</feature>
<evidence type="ECO:0000256" key="4">
    <source>
        <dbReference type="RuleBase" id="RU004003"/>
    </source>
</evidence>
<sequence length="475" mass="51107">MNTLNRLGAVGLTFAATALASSVAVAQAPDKEFTISVGETLTFNARGVDRVTIGLSQIADARPTSDNRQIILTGKQPGVTTVNIFSDRGQRTLLIRVVDVNPDSLAEEVRETLGERSGVDVRVVKGRVLLEGEVASEIYKRKIEKLVEIYPQQVLNFTTFREAFVEGARMVAIDLYFLQLATTNQDNIGVGWGQFLGANYSFGTGQVPLFYPGSTGGESFGSGVLPGEVNPGRLPDAIGLTGGDGASYWSLIGNINLTLDLMEQHGLIKEVKKGLIVTETGTEAEYHSGGTLLIRIVGQDVGAVVEKEYGLRVKVKPILDFENRVKVAIDADISELDYANGVGDLPALRNTSLNSVVNMMEGQSVLISAQQNVLDTSNEQGFWMLSRIPILGWLFKSRSYVGTGIDNAFFLTPRVYEPGGKLHRTLVEAAFEDLLNAGAEAEDLPELSNVQAPAAAPKPAPKAETKPDPNADLLD</sequence>
<feature type="region of interest" description="Disordered" evidence="5">
    <location>
        <begin position="446"/>
        <end position="475"/>
    </location>
</feature>
<dbReference type="AlphaFoldDB" id="A0A5B8XVT2"/>
<dbReference type="InterPro" id="IPR032789">
    <property type="entry name" value="T2SS-T3SS_pil_N"/>
</dbReference>
<evidence type="ECO:0000313" key="9">
    <source>
        <dbReference type="EMBL" id="QED29524.1"/>
    </source>
</evidence>
<dbReference type="OrthoDB" id="9775455at2"/>
<evidence type="ECO:0000256" key="6">
    <source>
        <dbReference type="SAM" id="SignalP"/>
    </source>
</evidence>
<evidence type="ECO:0000256" key="3">
    <source>
        <dbReference type="ARBA" id="ARBA00023136"/>
    </source>
</evidence>
<dbReference type="Pfam" id="PF13629">
    <property type="entry name" value="T2SS-T3SS_pil_N"/>
    <property type="match status" value="1"/>
</dbReference>
<dbReference type="InterPro" id="IPR050810">
    <property type="entry name" value="Bact_Secretion_Sys_Channel"/>
</dbReference>
<protein>
    <submittedName>
        <fullName evidence="9">BON domain-containing protein</fullName>
    </submittedName>
</protein>
<comment type="subcellular location">
    <subcellularLocation>
        <location evidence="1">Membrane</location>
    </subcellularLocation>
</comment>
<dbReference type="PANTHER" id="PTHR30332:SF24">
    <property type="entry name" value="SECRETIN GSPD-RELATED"/>
    <property type="match status" value="1"/>
</dbReference>
<reference evidence="9 10" key="1">
    <citation type="submission" date="2019-08" db="EMBL/GenBank/DDBJ databases">
        <authorList>
            <person name="Liang Q."/>
        </authorList>
    </citation>
    <scope>NUCLEOTIDE SEQUENCE [LARGE SCALE GENOMIC DNA]</scope>
    <source>
        <strain evidence="9 10">V1718</strain>
    </source>
</reference>
<evidence type="ECO:0000259" key="7">
    <source>
        <dbReference type="Pfam" id="PF00263"/>
    </source>
</evidence>
<dbReference type="KEGG" id="bbae:FRD01_20250"/>
<comment type="similarity">
    <text evidence="4">Belongs to the bacterial secretin family.</text>
</comment>
<dbReference type="InterPro" id="IPR004846">
    <property type="entry name" value="T2SS/T3SS_dom"/>
</dbReference>
<dbReference type="GO" id="GO:0015627">
    <property type="term" value="C:type II protein secretion system complex"/>
    <property type="evidence" value="ECO:0007669"/>
    <property type="project" value="TreeGrafter"/>
</dbReference>
<evidence type="ECO:0000256" key="5">
    <source>
        <dbReference type="SAM" id="MobiDB-lite"/>
    </source>
</evidence>
<dbReference type="GO" id="GO:0016020">
    <property type="term" value="C:membrane"/>
    <property type="evidence" value="ECO:0007669"/>
    <property type="project" value="UniProtKB-SubCell"/>
</dbReference>
<dbReference type="GO" id="GO:0009306">
    <property type="term" value="P:protein secretion"/>
    <property type="evidence" value="ECO:0007669"/>
    <property type="project" value="InterPro"/>
</dbReference>
<dbReference type="Proteomes" id="UP000321595">
    <property type="component" value="Chromosome"/>
</dbReference>
<feature type="domain" description="Pilus formation protein N-terminal" evidence="8">
    <location>
        <begin position="31"/>
        <end position="97"/>
    </location>
</feature>
<dbReference type="Pfam" id="PF00263">
    <property type="entry name" value="Secretin"/>
    <property type="match status" value="1"/>
</dbReference>
<gene>
    <name evidence="9" type="ORF">FRD01_20250</name>
</gene>
<evidence type="ECO:0000313" key="10">
    <source>
        <dbReference type="Proteomes" id="UP000321595"/>
    </source>
</evidence>
<proteinExistence type="inferred from homology"/>
<dbReference type="EMBL" id="CP042467">
    <property type="protein sequence ID" value="QED29524.1"/>
    <property type="molecule type" value="Genomic_DNA"/>
</dbReference>
<organism evidence="9 10">
    <name type="scientific">Microvenator marinus</name>
    <dbReference type="NCBI Taxonomy" id="2600177"/>
    <lineage>
        <taxon>Bacteria</taxon>
        <taxon>Deltaproteobacteria</taxon>
        <taxon>Bradymonadales</taxon>
        <taxon>Microvenatoraceae</taxon>
        <taxon>Microvenator</taxon>
    </lineage>
</organism>
<accession>A0A5B8XVT2</accession>